<evidence type="ECO:0000313" key="9">
    <source>
        <dbReference type="Proteomes" id="UP000412311"/>
    </source>
</evidence>
<sequence length="391" mass="44152">MDHPTQVLLLRKIFSLLDQGSTSLADAPFLNPVSVYHCAHQLALEQAGLFGASPLLMGLSACLDHPGAYLTDDLSGVPIVIIRAADGTLNAFINVCRHRGARLVEGQGTLKNALTCPYHGWMYNLQGQLVQLMPAGSFSGLTCAERNLRSLPVFERHGLIWVAREPGRAGSLKRPLSTLDTEMAHLRLENFSLYETRLLEKPFNWKNALETFFENWHFPFLHQKTVASIFLPAVSHFEAFGNDARLIMPRRSILTLRDQPPEQWNLLKHSLVIYFLFPNTLLLWQRDHLEIWRVFPKPQTPGACLAQVALYTPHAATTERERDLWDKNMKLLLETVDGEDFEVSTKIQQGIASGAQTHLTFGRNEPALQHFHRVIQQALTAQRMGLSEPVR</sequence>
<dbReference type="SUPFAM" id="SSF50022">
    <property type="entry name" value="ISP domain"/>
    <property type="match status" value="1"/>
</dbReference>
<dbReference type="EC" id="1.14.12.19" evidence="8"/>
<organism evidence="8 9">
    <name type="scientific">Pseudomonas fluorescens</name>
    <dbReference type="NCBI Taxonomy" id="294"/>
    <lineage>
        <taxon>Bacteria</taxon>
        <taxon>Pseudomonadati</taxon>
        <taxon>Pseudomonadota</taxon>
        <taxon>Gammaproteobacteria</taxon>
        <taxon>Pseudomonadales</taxon>
        <taxon>Pseudomonadaceae</taxon>
        <taxon>Pseudomonas</taxon>
    </lineage>
</organism>
<dbReference type="Proteomes" id="UP000412311">
    <property type="component" value="Unassembled WGS sequence"/>
</dbReference>
<proteinExistence type="predicted"/>
<evidence type="ECO:0000256" key="6">
    <source>
        <dbReference type="ARBA" id="ARBA00023014"/>
    </source>
</evidence>
<dbReference type="AlphaFoldDB" id="A0A5E7V4U9"/>
<dbReference type="PANTHER" id="PTHR43756">
    <property type="entry name" value="CHOLINE MONOOXYGENASE, CHLOROPLASTIC"/>
    <property type="match status" value="1"/>
</dbReference>
<dbReference type="GO" id="GO:0051537">
    <property type="term" value="F:2 iron, 2 sulfur cluster binding"/>
    <property type="evidence" value="ECO:0007669"/>
    <property type="project" value="UniProtKB-KW"/>
</dbReference>
<accession>A0A5E7V4U9</accession>
<dbReference type="GO" id="GO:0008695">
    <property type="term" value="F:3-phenylpropionate dioxygenase activity"/>
    <property type="evidence" value="ECO:0007669"/>
    <property type="project" value="UniProtKB-EC"/>
</dbReference>
<keyword evidence="5" id="KW-0408">Iron</keyword>
<dbReference type="SUPFAM" id="SSF55961">
    <property type="entry name" value="Bet v1-like"/>
    <property type="match status" value="1"/>
</dbReference>
<evidence type="ECO:0000256" key="3">
    <source>
        <dbReference type="ARBA" id="ARBA00022723"/>
    </source>
</evidence>
<evidence type="ECO:0000256" key="5">
    <source>
        <dbReference type="ARBA" id="ARBA00023004"/>
    </source>
</evidence>
<dbReference type="Pfam" id="PF00848">
    <property type="entry name" value="Ring_hydroxyl_A"/>
    <property type="match status" value="1"/>
</dbReference>
<dbReference type="Pfam" id="PF00355">
    <property type="entry name" value="Rieske"/>
    <property type="match status" value="1"/>
</dbReference>
<protein>
    <submittedName>
        <fullName evidence="8">3-phenylpropionate/cinnamic acid dioxygenase subunit alpha</fullName>
        <ecNumber evidence="8">1.14.12.19</ecNumber>
    </submittedName>
</protein>
<evidence type="ECO:0000256" key="4">
    <source>
        <dbReference type="ARBA" id="ARBA00023002"/>
    </source>
</evidence>
<comment type="cofactor">
    <cofactor evidence="1">
        <name>Fe cation</name>
        <dbReference type="ChEBI" id="CHEBI:24875"/>
    </cofactor>
</comment>
<keyword evidence="2" id="KW-0001">2Fe-2S</keyword>
<gene>
    <name evidence="8" type="primary">hcaE_3</name>
    <name evidence="8" type="ORF">PS925_04519</name>
</gene>
<dbReference type="EMBL" id="CABVJG010000014">
    <property type="protein sequence ID" value="VVQ18957.1"/>
    <property type="molecule type" value="Genomic_DNA"/>
</dbReference>
<name>A0A5E7V4U9_PSEFL</name>
<dbReference type="PROSITE" id="PS51296">
    <property type="entry name" value="RIESKE"/>
    <property type="match status" value="1"/>
</dbReference>
<dbReference type="InterPro" id="IPR036922">
    <property type="entry name" value="Rieske_2Fe-2S_sf"/>
</dbReference>
<dbReference type="CDD" id="cd08887">
    <property type="entry name" value="RHO_alpha_C_3"/>
    <property type="match status" value="1"/>
</dbReference>
<keyword evidence="4 8" id="KW-0560">Oxidoreductase</keyword>
<dbReference type="InterPro" id="IPR015879">
    <property type="entry name" value="Ring_hydroxy_dOase_asu_C_dom"/>
</dbReference>
<keyword evidence="8" id="KW-0223">Dioxygenase</keyword>
<dbReference type="PANTHER" id="PTHR43756:SF5">
    <property type="entry name" value="CHOLINE MONOOXYGENASE, CHLOROPLASTIC"/>
    <property type="match status" value="1"/>
</dbReference>
<dbReference type="InterPro" id="IPR017941">
    <property type="entry name" value="Rieske_2Fe-2S"/>
</dbReference>
<dbReference type="CDD" id="cd03469">
    <property type="entry name" value="Rieske_RO_Alpha_N"/>
    <property type="match status" value="1"/>
</dbReference>
<evidence type="ECO:0000256" key="1">
    <source>
        <dbReference type="ARBA" id="ARBA00001962"/>
    </source>
</evidence>
<dbReference type="Gene3D" id="3.90.380.10">
    <property type="entry name" value="Naphthalene 1,2-dioxygenase Alpha Subunit, Chain A, domain 1"/>
    <property type="match status" value="2"/>
</dbReference>
<dbReference type="InterPro" id="IPR001663">
    <property type="entry name" value="Rng_hydr_dOase-A"/>
</dbReference>
<evidence type="ECO:0000259" key="7">
    <source>
        <dbReference type="PROSITE" id="PS51296"/>
    </source>
</evidence>
<keyword evidence="3" id="KW-0479">Metal-binding</keyword>
<dbReference type="Gene3D" id="2.102.10.10">
    <property type="entry name" value="Rieske [2Fe-2S] iron-sulphur domain"/>
    <property type="match status" value="1"/>
</dbReference>
<dbReference type="GO" id="GO:0005506">
    <property type="term" value="F:iron ion binding"/>
    <property type="evidence" value="ECO:0007669"/>
    <property type="project" value="InterPro"/>
</dbReference>
<evidence type="ECO:0000256" key="2">
    <source>
        <dbReference type="ARBA" id="ARBA00022714"/>
    </source>
</evidence>
<evidence type="ECO:0000313" key="8">
    <source>
        <dbReference type="EMBL" id="VVQ18957.1"/>
    </source>
</evidence>
<reference evidence="8 9" key="1">
    <citation type="submission" date="2019-09" db="EMBL/GenBank/DDBJ databases">
        <authorList>
            <person name="Chandra G."/>
            <person name="Truman W A."/>
        </authorList>
    </citation>
    <scope>NUCLEOTIDE SEQUENCE [LARGE SCALE GENOMIC DNA]</scope>
    <source>
        <strain evidence="8">PS925</strain>
    </source>
</reference>
<feature type="domain" description="Rieske" evidence="7">
    <location>
        <begin position="56"/>
        <end position="162"/>
    </location>
</feature>
<keyword evidence="6" id="KW-0411">Iron-sulfur</keyword>
<dbReference type="PRINTS" id="PR00090">
    <property type="entry name" value="RNGDIOXGNASE"/>
</dbReference>